<gene>
    <name evidence="2" type="ORF">SSP24_71690</name>
</gene>
<dbReference type="EMBL" id="BJND01000074">
    <property type="protein sequence ID" value="GEC09514.1"/>
    <property type="molecule type" value="Genomic_DNA"/>
</dbReference>
<organism evidence="2 3">
    <name type="scientific">Streptomyces spinoverrucosus</name>
    <dbReference type="NCBI Taxonomy" id="284043"/>
    <lineage>
        <taxon>Bacteria</taxon>
        <taxon>Bacillati</taxon>
        <taxon>Actinomycetota</taxon>
        <taxon>Actinomycetes</taxon>
        <taxon>Kitasatosporales</taxon>
        <taxon>Streptomycetaceae</taxon>
        <taxon>Streptomyces</taxon>
    </lineage>
</organism>
<dbReference type="AlphaFoldDB" id="A0A4Y3VRC5"/>
<accession>A0A4Y3VRC5</accession>
<feature type="region of interest" description="Disordered" evidence="1">
    <location>
        <begin position="38"/>
        <end position="113"/>
    </location>
</feature>
<evidence type="ECO:0000313" key="2">
    <source>
        <dbReference type="EMBL" id="GEC09514.1"/>
    </source>
</evidence>
<name>A0A4Y3VRC5_9ACTN</name>
<proteinExistence type="predicted"/>
<comment type="caution">
    <text evidence="2">The sequence shown here is derived from an EMBL/GenBank/DDBJ whole genome shotgun (WGS) entry which is preliminary data.</text>
</comment>
<reference evidence="2 3" key="1">
    <citation type="submission" date="2019-06" db="EMBL/GenBank/DDBJ databases">
        <title>Whole genome shotgun sequence of Streptomyces spinoverrucosus NBRC 14228.</title>
        <authorList>
            <person name="Hosoyama A."/>
            <person name="Uohara A."/>
            <person name="Ohji S."/>
            <person name="Ichikawa N."/>
        </authorList>
    </citation>
    <scope>NUCLEOTIDE SEQUENCE [LARGE SCALE GENOMIC DNA]</scope>
    <source>
        <strain evidence="2 3">NBRC 14228</strain>
    </source>
</reference>
<sequence>MSTRGTCSQSTSGVYRHGTRPAETFACSLIYLAPVQRGTCRGQLRKATRTNGKESRGRGSAPQEQGNGEERSGRGGLPAATVSALNNSAAPEGADRSRPARPVGRYRTPLSQP</sequence>
<protein>
    <submittedName>
        <fullName evidence="2">Uncharacterized protein</fullName>
    </submittedName>
</protein>
<evidence type="ECO:0000313" key="3">
    <source>
        <dbReference type="Proteomes" id="UP000317881"/>
    </source>
</evidence>
<evidence type="ECO:0000256" key="1">
    <source>
        <dbReference type="SAM" id="MobiDB-lite"/>
    </source>
</evidence>
<keyword evidence="3" id="KW-1185">Reference proteome</keyword>
<dbReference type="Proteomes" id="UP000317881">
    <property type="component" value="Unassembled WGS sequence"/>
</dbReference>